<dbReference type="Proteomes" id="UP001165064">
    <property type="component" value="Unassembled WGS sequence"/>
</dbReference>
<evidence type="ECO:0000313" key="1">
    <source>
        <dbReference type="EMBL" id="GMF00175.1"/>
    </source>
</evidence>
<name>A0ACB5U4P5_AMBMO</name>
<proteinExistence type="predicted"/>
<comment type="caution">
    <text evidence="1">The sequence shown here is derived from an EMBL/GenBank/DDBJ whole genome shotgun (WGS) entry which is preliminary data.</text>
</comment>
<evidence type="ECO:0000313" key="2">
    <source>
        <dbReference type="Proteomes" id="UP001165064"/>
    </source>
</evidence>
<reference evidence="1" key="1">
    <citation type="submission" date="2023-04" db="EMBL/GenBank/DDBJ databases">
        <title>Ambrosiozyma monospora NBRC 10751.</title>
        <authorList>
            <person name="Ichikawa N."/>
            <person name="Sato H."/>
            <person name="Tonouchi N."/>
        </authorList>
    </citation>
    <scope>NUCLEOTIDE SEQUENCE</scope>
    <source>
        <strain evidence="1">NBRC 10751</strain>
    </source>
</reference>
<protein>
    <submittedName>
        <fullName evidence="1">Unnamed protein product</fullName>
    </submittedName>
</protein>
<accession>A0ACB5U4P5</accession>
<sequence length="120" mass="12684">MSLERLLQTNLINHGRRHRGRAISNARYNTLMHSHGGSISHQGNGNGDWGSSSNFGGSGGSSFTPDDDGSSSMTSDSDQTEAMSRMSTNLSISGFSNGAGSIGTRLSTGTKKTILNLNYR</sequence>
<gene>
    <name evidence="1" type="ORF">Amon02_001093600</name>
</gene>
<organism evidence="1 2">
    <name type="scientific">Ambrosiozyma monospora</name>
    <name type="common">Yeast</name>
    <name type="synonym">Endomycopsis monosporus</name>
    <dbReference type="NCBI Taxonomy" id="43982"/>
    <lineage>
        <taxon>Eukaryota</taxon>
        <taxon>Fungi</taxon>
        <taxon>Dikarya</taxon>
        <taxon>Ascomycota</taxon>
        <taxon>Saccharomycotina</taxon>
        <taxon>Pichiomycetes</taxon>
        <taxon>Pichiales</taxon>
        <taxon>Pichiaceae</taxon>
        <taxon>Ambrosiozyma</taxon>
    </lineage>
</organism>
<dbReference type="EMBL" id="BSXS01011298">
    <property type="protein sequence ID" value="GMF00175.1"/>
    <property type="molecule type" value="Genomic_DNA"/>
</dbReference>
<keyword evidence="2" id="KW-1185">Reference proteome</keyword>